<reference evidence="11" key="2">
    <citation type="submission" date="2011-01" db="EMBL/GenBank/DDBJ databases">
        <title>The complete genome of Nitratifractor salsuginis DSM 16511.</title>
        <authorList>
            <consortium name="US DOE Joint Genome Institute (JGI-PGF)"/>
            <person name="Lucas S."/>
            <person name="Copeland A."/>
            <person name="Lapidus A."/>
            <person name="Bruce D."/>
            <person name="Goodwin L."/>
            <person name="Pitluck S."/>
            <person name="Kyrpides N."/>
            <person name="Mavromatis K."/>
            <person name="Ivanova N."/>
            <person name="Mikhailova N."/>
            <person name="Zeytun A."/>
            <person name="Detter J.C."/>
            <person name="Tapia R."/>
            <person name="Han C."/>
            <person name="Land M."/>
            <person name="Hauser L."/>
            <person name="Markowitz V."/>
            <person name="Cheng J.-F."/>
            <person name="Hugenholtz P."/>
            <person name="Woyke T."/>
            <person name="Wu D."/>
            <person name="Tindall B."/>
            <person name="Schuetze A."/>
            <person name="Brambilla E."/>
            <person name="Klenk H.-P."/>
            <person name="Eisen J.A."/>
        </authorList>
    </citation>
    <scope>NUCLEOTIDE SEQUENCE [LARGE SCALE GENOMIC DNA]</scope>
    <source>
        <strain evidence="11">DSM 16511 / JCM 12458 / E9I37-1</strain>
    </source>
</reference>
<evidence type="ECO:0000313" key="10">
    <source>
        <dbReference type="EMBL" id="ADV45301.1"/>
    </source>
</evidence>
<dbReference type="InterPro" id="IPR004452">
    <property type="entry name" value="LutB/LldF"/>
</dbReference>
<organism evidence="10 11">
    <name type="scientific">Nitratifractor salsuginis (strain DSM 16511 / JCM 12458 / E9I37-1)</name>
    <dbReference type="NCBI Taxonomy" id="749222"/>
    <lineage>
        <taxon>Bacteria</taxon>
        <taxon>Pseudomonadati</taxon>
        <taxon>Campylobacterota</taxon>
        <taxon>Epsilonproteobacteria</taxon>
        <taxon>Campylobacterales</taxon>
        <taxon>Sulfurovaceae</taxon>
        <taxon>Nitratifractor</taxon>
    </lineage>
</organism>
<dbReference type="RefSeq" id="WP_013552998.1">
    <property type="nucleotide sequence ID" value="NC_014935.1"/>
</dbReference>
<dbReference type="SUPFAM" id="SSF100950">
    <property type="entry name" value="NagB/RpiA/CoA transferase-like"/>
    <property type="match status" value="1"/>
</dbReference>
<dbReference type="GO" id="GO:0006089">
    <property type="term" value="P:lactate metabolic process"/>
    <property type="evidence" value="ECO:0007669"/>
    <property type="project" value="InterPro"/>
</dbReference>
<name>E6WXY0_NITSE</name>
<dbReference type="PANTHER" id="PTHR47153:SF2">
    <property type="entry name" value="LACTATE UTILIZATION PROTEIN B"/>
    <property type="match status" value="1"/>
</dbReference>
<evidence type="ECO:0000256" key="4">
    <source>
        <dbReference type="ARBA" id="ARBA00022737"/>
    </source>
</evidence>
<dbReference type="InterPro" id="IPR017900">
    <property type="entry name" value="4Fe4S_Fe_S_CS"/>
</dbReference>
<keyword evidence="4" id="KW-0677">Repeat</keyword>
<evidence type="ECO:0008006" key="12">
    <source>
        <dbReference type="Google" id="ProtNLM"/>
    </source>
</evidence>
<protein>
    <recommendedName>
        <fullName evidence="12">Lactate utilization protein B/C</fullName>
    </recommendedName>
</protein>
<dbReference type="InterPro" id="IPR037171">
    <property type="entry name" value="NagB/RpiA_transferase-like"/>
</dbReference>
<evidence type="ECO:0000256" key="2">
    <source>
        <dbReference type="ARBA" id="ARBA00022485"/>
    </source>
</evidence>
<keyword evidence="6" id="KW-0408">Iron</keyword>
<keyword evidence="5" id="KW-0249">Electron transport</keyword>
<keyword evidence="2" id="KW-0004">4Fe-4S</keyword>
<dbReference type="Pfam" id="PF02589">
    <property type="entry name" value="LUD_dom"/>
    <property type="match status" value="1"/>
</dbReference>
<evidence type="ECO:0000313" key="11">
    <source>
        <dbReference type="Proteomes" id="UP000008633"/>
    </source>
</evidence>
<evidence type="ECO:0000256" key="1">
    <source>
        <dbReference type="ARBA" id="ARBA00022448"/>
    </source>
</evidence>
<dbReference type="EMBL" id="CP002452">
    <property type="protein sequence ID" value="ADV45301.1"/>
    <property type="molecule type" value="Genomic_DNA"/>
</dbReference>
<dbReference type="AlphaFoldDB" id="E6WXY0"/>
<dbReference type="SUPFAM" id="SSF54862">
    <property type="entry name" value="4Fe-4S ferredoxins"/>
    <property type="match status" value="1"/>
</dbReference>
<keyword evidence="7" id="KW-0411">Iron-sulfur</keyword>
<dbReference type="Gene3D" id="3.40.50.10420">
    <property type="entry name" value="NagB/RpiA/CoA transferase-like"/>
    <property type="match status" value="1"/>
</dbReference>
<keyword evidence="3" id="KW-0479">Metal-binding</keyword>
<proteinExistence type="predicted"/>
<evidence type="ECO:0000256" key="7">
    <source>
        <dbReference type="ARBA" id="ARBA00023014"/>
    </source>
</evidence>
<dbReference type="Pfam" id="PF13183">
    <property type="entry name" value="Fer4_8"/>
    <property type="match status" value="1"/>
</dbReference>
<evidence type="ECO:0000259" key="8">
    <source>
        <dbReference type="Pfam" id="PF02589"/>
    </source>
</evidence>
<dbReference type="InterPro" id="IPR003741">
    <property type="entry name" value="LUD_dom"/>
</dbReference>
<dbReference type="PROSITE" id="PS00198">
    <property type="entry name" value="4FE4S_FER_1"/>
    <property type="match status" value="2"/>
</dbReference>
<dbReference type="HOGENOM" id="CLU_027059_2_0_7"/>
<sequence>MVDHPRNAEAFLANAERARWHDQALWFVRQKRDRAMHSVPEWEELRQAAEQIKAHTLEHLGHYLERFESQAQTNGIEVYWAEDAAEMREIVTRLLKEQGAKRVVKSKSMLTEECGLNPHLEAKGIEVTDTDLGERIVQLAKQPPSHIVLPAIHLRKEEVGRIFAEHLGTDPSETDPERLTRAARTHLRQKFLKADAAITGVNFALAEEGGIVVCTNEGNADLGTALPDLHIACMGLEKVIPSARELGVFTRLLARSATGQAVTAYTSHFLRPKEGGRLCVVIVDNGRSALLDKKAEALLSCIRCGACMNTCPVYRRSGGHSYQSVVPGPIGSALAGERDPGEYATLPFACTLCASCDAVCPVRIDLHDRLYEEREACVQVPAFAPKRRGLRIAAFFLARPKWRRAAVRGLGRALKYLPRRLIYNRFNTWGLDRELPRPAPKSFRELYEERQR</sequence>
<keyword evidence="1" id="KW-0813">Transport</keyword>
<evidence type="ECO:0000259" key="9">
    <source>
        <dbReference type="Pfam" id="PF13183"/>
    </source>
</evidence>
<dbReference type="OrthoDB" id="5289041at2"/>
<accession>E6WXY0</accession>
<dbReference type="Gene3D" id="1.10.1060.10">
    <property type="entry name" value="Alpha-helical ferredoxin"/>
    <property type="match status" value="1"/>
</dbReference>
<dbReference type="GO" id="GO:0046872">
    <property type="term" value="F:metal ion binding"/>
    <property type="evidence" value="ECO:0007669"/>
    <property type="project" value="UniProtKB-KW"/>
</dbReference>
<evidence type="ECO:0000256" key="3">
    <source>
        <dbReference type="ARBA" id="ARBA00022723"/>
    </source>
</evidence>
<evidence type="ECO:0000256" key="6">
    <source>
        <dbReference type="ARBA" id="ARBA00023004"/>
    </source>
</evidence>
<feature type="domain" description="LUD" evidence="8">
    <location>
        <begin position="64"/>
        <end position="281"/>
    </location>
</feature>
<dbReference type="InterPro" id="IPR024185">
    <property type="entry name" value="FTHF_cligase-like_sf"/>
</dbReference>
<reference evidence="10 11" key="1">
    <citation type="journal article" date="2011" name="Stand. Genomic Sci.">
        <title>Complete genome sequence of Nitratifractor salsuginis type strain (E9I37-1).</title>
        <authorList>
            <person name="Anderson I."/>
            <person name="Sikorski J."/>
            <person name="Zeytun A."/>
            <person name="Nolan M."/>
            <person name="Lapidus A."/>
            <person name="Lucas S."/>
            <person name="Hammon N."/>
            <person name="Deshpande S."/>
            <person name="Cheng J.F."/>
            <person name="Tapia R."/>
            <person name="Han C."/>
            <person name="Goodwin L."/>
            <person name="Pitluck S."/>
            <person name="Liolios K."/>
            <person name="Pagani I."/>
            <person name="Ivanova N."/>
            <person name="Huntemann M."/>
            <person name="Mavromatis K."/>
            <person name="Ovchinikova G."/>
            <person name="Pati A."/>
            <person name="Chen A."/>
            <person name="Palaniappan K."/>
            <person name="Land M."/>
            <person name="Hauser L."/>
            <person name="Brambilla E.M."/>
            <person name="Ngatchou-Djao O.D."/>
            <person name="Rohde M."/>
            <person name="Tindall B.J."/>
            <person name="Goker M."/>
            <person name="Detter J.C."/>
            <person name="Woyke T."/>
            <person name="Bristow J."/>
            <person name="Eisen J.A."/>
            <person name="Markowitz V."/>
            <person name="Hugenholtz P."/>
            <person name="Klenk H.P."/>
            <person name="Kyrpides N.C."/>
        </authorList>
    </citation>
    <scope>NUCLEOTIDE SEQUENCE [LARGE SCALE GENOMIC DNA]</scope>
    <source>
        <strain evidence="11">DSM 16511 / JCM 12458 / E9I37-1</strain>
    </source>
</reference>
<feature type="domain" description="4Fe-4S ferredoxin-type" evidence="9">
    <location>
        <begin position="298"/>
        <end position="364"/>
    </location>
</feature>
<dbReference type="GO" id="GO:0051539">
    <property type="term" value="F:4 iron, 4 sulfur cluster binding"/>
    <property type="evidence" value="ECO:0007669"/>
    <property type="project" value="UniProtKB-KW"/>
</dbReference>
<dbReference type="eggNOG" id="COG1139">
    <property type="taxonomic scope" value="Bacteria"/>
</dbReference>
<dbReference type="InterPro" id="IPR017896">
    <property type="entry name" value="4Fe4S_Fe-S-bd"/>
</dbReference>
<dbReference type="PANTHER" id="PTHR47153">
    <property type="entry name" value="LACTATE UTILIZATION PROTEIN B"/>
    <property type="match status" value="1"/>
</dbReference>
<dbReference type="InterPro" id="IPR009051">
    <property type="entry name" value="Helical_ferredxn"/>
</dbReference>
<keyword evidence="11" id="KW-1185">Reference proteome</keyword>
<dbReference type="Proteomes" id="UP000008633">
    <property type="component" value="Chromosome"/>
</dbReference>
<evidence type="ECO:0000256" key="5">
    <source>
        <dbReference type="ARBA" id="ARBA00022982"/>
    </source>
</evidence>
<dbReference type="STRING" id="749222.Nitsa_0027"/>
<dbReference type="KEGG" id="nsa:Nitsa_0027"/>
<gene>
    <name evidence="10" type="ordered locus">Nitsa_0027</name>
</gene>